<proteinExistence type="predicted"/>
<dbReference type="Pfam" id="PF22626">
    <property type="entry name" value="LysX_preATP_grasp"/>
    <property type="match status" value="1"/>
</dbReference>
<evidence type="ECO:0000313" key="6">
    <source>
        <dbReference type="EMBL" id="SMG19453.1"/>
    </source>
</evidence>
<dbReference type="Gene3D" id="3.40.50.20">
    <property type="match status" value="1"/>
</dbReference>
<name>A0A1X7IW85_9BACT</name>
<keyword evidence="2 4" id="KW-0547">Nucleotide-binding</keyword>
<dbReference type="InterPro" id="IPR013815">
    <property type="entry name" value="ATP_grasp_subdomain_1"/>
</dbReference>
<evidence type="ECO:0000259" key="5">
    <source>
        <dbReference type="PROSITE" id="PS50975"/>
    </source>
</evidence>
<keyword evidence="6" id="KW-0436">Ligase</keyword>
<dbReference type="GO" id="GO:0005737">
    <property type="term" value="C:cytoplasm"/>
    <property type="evidence" value="ECO:0007669"/>
    <property type="project" value="TreeGrafter"/>
</dbReference>
<dbReference type="PANTHER" id="PTHR21621:SF2">
    <property type="entry name" value="COENZYME GAMMA-F420-2:ALPHA-L-GLUTAMATE LIGASE"/>
    <property type="match status" value="1"/>
</dbReference>
<keyword evidence="1" id="KW-0479">Metal-binding</keyword>
<dbReference type="SUPFAM" id="SSF56059">
    <property type="entry name" value="Glutathione synthetase ATP-binding domain-like"/>
    <property type="match status" value="1"/>
</dbReference>
<dbReference type="Gene3D" id="3.30.470.20">
    <property type="entry name" value="ATP-grasp fold, B domain"/>
    <property type="match status" value="1"/>
</dbReference>
<evidence type="ECO:0000256" key="3">
    <source>
        <dbReference type="ARBA" id="ARBA00022840"/>
    </source>
</evidence>
<dbReference type="PROSITE" id="PS50975">
    <property type="entry name" value="ATP_GRASP"/>
    <property type="match status" value="1"/>
</dbReference>
<dbReference type="InterPro" id="IPR004666">
    <property type="entry name" value="Rp_bS6_RimK/Lys_biosynth_LsyX"/>
</dbReference>
<dbReference type="EMBL" id="FXBB01000006">
    <property type="protein sequence ID" value="SMG19453.1"/>
    <property type="molecule type" value="Genomic_DNA"/>
</dbReference>
<dbReference type="FunFam" id="3.30.1490.20:FF:000025">
    <property type="entry name" value="Alpha-aminoadipate--LysW ligase LysX protein"/>
    <property type="match status" value="1"/>
</dbReference>
<dbReference type="AlphaFoldDB" id="A0A1X7IW85"/>
<dbReference type="SUPFAM" id="SSF52440">
    <property type="entry name" value="PreATP-grasp domain"/>
    <property type="match status" value="1"/>
</dbReference>
<dbReference type="InterPro" id="IPR016185">
    <property type="entry name" value="PreATP-grasp_dom_sf"/>
</dbReference>
<gene>
    <name evidence="6" type="ORF">SAMN06275492_1068</name>
</gene>
<dbReference type="GO" id="GO:0005524">
    <property type="term" value="F:ATP binding"/>
    <property type="evidence" value="ECO:0007669"/>
    <property type="project" value="UniProtKB-UniRule"/>
</dbReference>
<dbReference type="PANTHER" id="PTHR21621">
    <property type="entry name" value="RIBOSOMAL PROTEIN S6 MODIFICATION PROTEIN"/>
    <property type="match status" value="1"/>
</dbReference>
<dbReference type="STRING" id="561720.SAMN06275492_1068"/>
<dbReference type="InterPro" id="IPR011761">
    <property type="entry name" value="ATP-grasp"/>
</dbReference>
<sequence length="265" mass="28276">MLKKAADDRGISCRFVDIRGIAWPGGLDVSEGDVALCRCVSHGHNLAIAKLMESRGVRTVNHSSVMEACGDKVITASILDVAGIPQPEYRVAFSQEEAVNAAESLGYPVVFKPPVGSWGRLISKVNDKDCAESLVEHKSFMGPNHGTFFIQEYVEKPGYDVRALVVGGKPISAIKRASSHWITNTARGAEAQSIPLDDSLTDVLSSVYKAFGGDLLAVDLFQNGNSWSVNEVNGQAEFHGSVEGSGVDVAGAIISHCKSLMEGDK</sequence>
<protein>
    <submittedName>
        <fullName evidence="6">[lysine-biosynthesis-protein LysW]---L-2-aminoadipate ligase</fullName>
    </submittedName>
</protein>
<reference evidence="7" key="1">
    <citation type="submission" date="2017-04" db="EMBL/GenBank/DDBJ databases">
        <authorList>
            <person name="Varghese N."/>
            <person name="Submissions S."/>
        </authorList>
    </citation>
    <scope>NUCLEOTIDE SEQUENCE [LARGE SCALE GENOMIC DNA]</scope>
    <source>
        <strain evidence="7">USBA 82</strain>
    </source>
</reference>
<dbReference type="InterPro" id="IPR054562">
    <property type="entry name" value="LysX/ArgX_preATP_grasp"/>
</dbReference>
<keyword evidence="3 4" id="KW-0067">ATP-binding</keyword>
<dbReference type="Proteomes" id="UP000193355">
    <property type="component" value="Unassembled WGS sequence"/>
</dbReference>
<evidence type="ECO:0000256" key="1">
    <source>
        <dbReference type="ARBA" id="ARBA00022723"/>
    </source>
</evidence>
<dbReference type="GO" id="GO:0046872">
    <property type="term" value="F:metal ion binding"/>
    <property type="evidence" value="ECO:0007669"/>
    <property type="project" value="UniProtKB-KW"/>
</dbReference>
<dbReference type="Pfam" id="PF08443">
    <property type="entry name" value="RimK"/>
    <property type="match status" value="1"/>
</dbReference>
<evidence type="ECO:0000313" key="7">
    <source>
        <dbReference type="Proteomes" id="UP000193355"/>
    </source>
</evidence>
<organism evidence="6 7">
    <name type="scientific">Dethiosulfovibrio salsuginis</name>
    <dbReference type="NCBI Taxonomy" id="561720"/>
    <lineage>
        <taxon>Bacteria</taxon>
        <taxon>Thermotogati</taxon>
        <taxon>Synergistota</taxon>
        <taxon>Synergistia</taxon>
        <taxon>Synergistales</taxon>
        <taxon>Dethiosulfovibrionaceae</taxon>
        <taxon>Dethiosulfovibrio</taxon>
    </lineage>
</organism>
<keyword evidence="7" id="KW-1185">Reference proteome</keyword>
<evidence type="ECO:0000256" key="2">
    <source>
        <dbReference type="ARBA" id="ARBA00022741"/>
    </source>
</evidence>
<dbReference type="Gene3D" id="3.30.1490.20">
    <property type="entry name" value="ATP-grasp fold, A domain"/>
    <property type="match status" value="1"/>
</dbReference>
<accession>A0A1X7IW85</accession>
<feature type="domain" description="ATP-grasp" evidence="5">
    <location>
        <begin position="76"/>
        <end position="258"/>
    </location>
</feature>
<dbReference type="NCBIfam" id="TIGR00768">
    <property type="entry name" value="rimK_fam"/>
    <property type="match status" value="1"/>
</dbReference>
<evidence type="ECO:0000256" key="4">
    <source>
        <dbReference type="PROSITE-ProRule" id="PRU00409"/>
    </source>
</evidence>
<dbReference type="GO" id="GO:0043774">
    <property type="term" value="F:coenzyme F420-2 alpha-glutamyl ligase activity"/>
    <property type="evidence" value="ECO:0007669"/>
    <property type="project" value="TreeGrafter"/>
</dbReference>
<dbReference type="InterPro" id="IPR013651">
    <property type="entry name" value="ATP-grasp_RimK-type"/>
</dbReference>